<sequence>MTITRRTVLRRIGIVVAGAAATVVIGTFACGRVLSSFEFQDVVYDNVPSKVRCADVPSVRTVEQVRAEFPEIADAEVLVVERCQGAVLEIQYPSHAVRTEVEGFLQKTGTWHRGSGWWWKSVPVQLRNV</sequence>
<evidence type="ECO:0000313" key="2">
    <source>
        <dbReference type="EMBL" id="QPS33961.1"/>
    </source>
</evidence>
<dbReference type="EMBL" id="CP065682">
    <property type="protein sequence ID" value="QPS33961.1"/>
    <property type="molecule type" value="Genomic_DNA"/>
</dbReference>
<dbReference type="AlphaFoldDB" id="A0A7T2THI3"/>
<gene>
    <name evidence="2" type="ORF">I6G59_01035</name>
</gene>
<reference evidence="2 3" key="1">
    <citation type="submission" date="2020-12" db="EMBL/GenBank/DDBJ databases">
        <title>FDA dAtabase for Regulatory Grade micrObial Sequences (FDA-ARGOS): Supporting development and validation of Infectious Disease Dx tests.</title>
        <authorList>
            <person name="Sproer C."/>
            <person name="Gronow S."/>
            <person name="Severitt S."/>
            <person name="Schroder I."/>
            <person name="Tallon L."/>
            <person name="Sadzewicz L."/>
            <person name="Zhao X."/>
            <person name="Boylan J."/>
            <person name="Ott S."/>
            <person name="Bowen H."/>
            <person name="Vavikolanu K."/>
            <person name="Mehta A."/>
            <person name="Aluvathingal J."/>
            <person name="Nadendla S."/>
            <person name="Lowell S."/>
            <person name="Myers T."/>
            <person name="Yan Y."/>
            <person name="Sichtig H."/>
        </authorList>
    </citation>
    <scope>NUCLEOTIDE SEQUENCE [LARGE SCALE GENOMIC DNA]</scope>
    <source>
        <strain evidence="2 3">FDAARGOS_902</strain>
    </source>
</reference>
<dbReference type="PROSITE" id="PS51257">
    <property type="entry name" value="PROKAR_LIPOPROTEIN"/>
    <property type="match status" value="1"/>
</dbReference>
<dbReference type="RefSeq" id="WP_146001384.1">
    <property type="nucleotide sequence ID" value="NZ_CP065629.1"/>
</dbReference>
<evidence type="ECO:0000313" key="3">
    <source>
        <dbReference type="Proteomes" id="UP000594979"/>
    </source>
</evidence>
<dbReference type="Proteomes" id="UP000594979">
    <property type="component" value="Chromosome"/>
</dbReference>
<name>A0A7T2THI3_9MICO</name>
<protein>
    <submittedName>
        <fullName evidence="2">Uncharacterized protein</fullName>
    </submittedName>
</protein>
<evidence type="ECO:0000256" key="1">
    <source>
        <dbReference type="SAM" id="Phobius"/>
    </source>
</evidence>
<proteinExistence type="predicted"/>
<keyword evidence="1" id="KW-1133">Transmembrane helix</keyword>
<accession>A0A7T2THI3</accession>
<keyword evidence="1" id="KW-0812">Transmembrane</keyword>
<dbReference type="GeneID" id="99774037"/>
<dbReference type="KEGG" id="bcau:I6G59_01035"/>
<organism evidence="2 3">
    <name type="scientific">Brevibacterium casei</name>
    <dbReference type="NCBI Taxonomy" id="33889"/>
    <lineage>
        <taxon>Bacteria</taxon>
        <taxon>Bacillati</taxon>
        <taxon>Actinomycetota</taxon>
        <taxon>Actinomycetes</taxon>
        <taxon>Micrococcales</taxon>
        <taxon>Brevibacteriaceae</taxon>
        <taxon>Brevibacterium</taxon>
    </lineage>
</organism>
<feature type="transmembrane region" description="Helical" evidence="1">
    <location>
        <begin position="12"/>
        <end position="34"/>
    </location>
</feature>
<keyword evidence="1" id="KW-0472">Membrane</keyword>